<organism evidence="4 5">
    <name type="scientific">Campylobacter concisus</name>
    <dbReference type="NCBI Taxonomy" id="199"/>
    <lineage>
        <taxon>Bacteria</taxon>
        <taxon>Pseudomonadati</taxon>
        <taxon>Campylobacterota</taxon>
        <taxon>Epsilonproteobacteria</taxon>
        <taxon>Campylobacterales</taxon>
        <taxon>Campylobacteraceae</taxon>
        <taxon>Campylobacter</taxon>
    </lineage>
</organism>
<keyword evidence="1" id="KW-0547">Nucleotide-binding</keyword>
<keyword evidence="4" id="KW-0614">Plasmid</keyword>
<evidence type="ECO:0000259" key="3">
    <source>
        <dbReference type="SMART" id="SM00382"/>
    </source>
</evidence>
<reference evidence="4 5" key="1">
    <citation type="journal article" date="2018" name="Emerg. Microbes Infect.">
        <title>Genomic analysis of oral Campylobacter concisus strains identified a potential bacterial molecular marker associated with active Crohn's disease.</title>
        <authorList>
            <person name="Liu F."/>
            <person name="Ma R."/>
            <person name="Tay C.Y.A."/>
            <person name="Octavia S."/>
            <person name="Lan R."/>
            <person name="Chung H.K.L."/>
            <person name="Riordan S.M."/>
            <person name="Grimm M.C."/>
            <person name="Leong R.W."/>
            <person name="Tanaka M.M."/>
            <person name="Connor S."/>
            <person name="Zhang L."/>
        </authorList>
    </citation>
    <scope>NUCLEOTIDE SEQUENCE [LARGE SCALE GENOMIC DNA]</scope>
    <source>
        <strain evidence="4 5">P2CDO4</strain>
        <plasmid evidence="4">pICON</plasmid>
    </source>
</reference>
<dbReference type="Proteomes" id="UP000241854">
    <property type="component" value="Plasmid pICON"/>
</dbReference>
<dbReference type="SUPFAM" id="SSF52540">
    <property type="entry name" value="P-loop containing nucleoside triphosphate hydrolases"/>
    <property type="match status" value="2"/>
</dbReference>
<gene>
    <name evidence="4" type="ORF">CCS77_2105</name>
</gene>
<evidence type="ECO:0000313" key="4">
    <source>
        <dbReference type="EMBL" id="AVX45111.1"/>
    </source>
</evidence>
<dbReference type="Gene3D" id="3.40.50.300">
    <property type="entry name" value="P-loop containing nucleotide triphosphate hydrolases"/>
    <property type="match status" value="1"/>
</dbReference>
<dbReference type="RefSeq" id="WP_161545289.1">
    <property type="nucleotide sequence ID" value="NZ_CP021643.1"/>
</dbReference>
<name>A0A2R4P3G4_9BACT</name>
<geneLocation type="plasmid" evidence="5">
    <name>picon</name>
</geneLocation>
<evidence type="ECO:0000313" key="5">
    <source>
        <dbReference type="Proteomes" id="UP000241854"/>
    </source>
</evidence>
<dbReference type="Pfam" id="PF13481">
    <property type="entry name" value="AAA_25"/>
    <property type="match status" value="1"/>
</dbReference>
<dbReference type="PANTHER" id="PTHR43637">
    <property type="entry name" value="UPF0273 PROTEIN TM_0370"/>
    <property type="match status" value="1"/>
</dbReference>
<dbReference type="EMBL" id="CP021643">
    <property type="protein sequence ID" value="AVX45111.1"/>
    <property type="molecule type" value="Genomic_DNA"/>
</dbReference>
<evidence type="ECO:0000256" key="1">
    <source>
        <dbReference type="ARBA" id="ARBA00022741"/>
    </source>
</evidence>
<protein>
    <recommendedName>
        <fullName evidence="3">AAA+ ATPase domain-containing protein</fullName>
    </recommendedName>
</protein>
<dbReference type="GO" id="GO:0005524">
    <property type="term" value="F:ATP binding"/>
    <property type="evidence" value="ECO:0007669"/>
    <property type="project" value="UniProtKB-KW"/>
</dbReference>
<accession>A0A2R4P3G4</accession>
<dbReference type="AlphaFoldDB" id="A0A2R4P3G4"/>
<dbReference type="PANTHER" id="PTHR43637:SF2">
    <property type="entry name" value="PROTEIN GVPD 1"/>
    <property type="match status" value="1"/>
</dbReference>
<dbReference type="InterPro" id="IPR027417">
    <property type="entry name" value="P-loop_NTPase"/>
</dbReference>
<sequence length="563" mass="65615">MALNIEKVGEDLNDFPEKPLLCQNFLPMPRSQITLLYGEPGSGKSFLALRCAAELINNGERILYVSLEDNKDSFNKRCDVISSFYEFEKNKISVTYSKPKKDFFEDLKKELSIHFFDLIIIDTFSVFFSEMCKNIYGSTKAPDENDNGAVNFIMNEFKNLCDECHTAFLIIHHSNKGNTDIRGASSIKNSPRAVYKIISPTENTGFRHIEIDKENLGIRNSFIEQDVQILPITDFDKKNIQKSETPIKTTLQQTELIKFNKGYISVNECRAILFLGAERIIGSNIYDVFMKNNKSITFVQKLESGYIETTIKNQILTQQHRTILDYILRDFSFKLKNTKLDGEEVQLSAILEPYKFLKKMGKNPRSYKWLKEKLYELGNFMYNIKIVLNGEKDNENIVFERRNMQILRTDILERESDNSKNVKKNIIIYLRPEYSNMLKQQSLLDYSDRLYLIDQISNPIIQDLIRFLFTVQSKSILLSEFIKMRQYDKIASAPTLTKLKKKLLEENPNLSENFGIDISPFGNDLLINFKRPKEIKFYSDKKDKYIYPTLKEPTLFDTAYDQD</sequence>
<evidence type="ECO:0000256" key="2">
    <source>
        <dbReference type="ARBA" id="ARBA00022840"/>
    </source>
</evidence>
<feature type="domain" description="AAA+ ATPase" evidence="3">
    <location>
        <begin position="30"/>
        <end position="215"/>
    </location>
</feature>
<keyword evidence="2" id="KW-0067">ATP-binding</keyword>
<proteinExistence type="predicted"/>
<dbReference type="InterPro" id="IPR003593">
    <property type="entry name" value="AAA+_ATPase"/>
</dbReference>
<dbReference type="SMART" id="SM00382">
    <property type="entry name" value="AAA"/>
    <property type="match status" value="1"/>
</dbReference>